<gene>
    <name evidence="1" type="ORF">GPECTOR_7g991</name>
</gene>
<dbReference type="EMBL" id="LSYV01000008">
    <property type="protein sequence ID" value="KXZ53541.1"/>
    <property type="molecule type" value="Genomic_DNA"/>
</dbReference>
<sequence length="80" mass="8781">MDKPLPKSSIRPILSSDITSKICKVLRLLLGPVSELVSRRPPATDWETRMGLLTAFEIASGMLMHPAFLSQLLPVLPDSP</sequence>
<evidence type="ECO:0000313" key="2">
    <source>
        <dbReference type="Proteomes" id="UP000075714"/>
    </source>
</evidence>
<reference evidence="2" key="1">
    <citation type="journal article" date="2016" name="Nat. Commun.">
        <title>The Gonium pectorale genome demonstrates co-option of cell cycle regulation during the evolution of multicellularity.</title>
        <authorList>
            <person name="Hanschen E.R."/>
            <person name="Marriage T.N."/>
            <person name="Ferris P.J."/>
            <person name="Hamaji T."/>
            <person name="Toyoda A."/>
            <person name="Fujiyama A."/>
            <person name="Neme R."/>
            <person name="Noguchi H."/>
            <person name="Minakuchi Y."/>
            <person name="Suzuki M."/>
            <person name="Kawai-Toyooka H."/>
            <person name="Smith D.R."/>
            <person name="Sparks H."/>
            <person name="Anderson J."/>
            <person name="Bakaric R."/>
            <person name="Luria V."/>
            <person name="Karger A."/>
            <person name="Kirschner M.W."/>
            <person name="Durand P.M."/>
            <person name="Michod R.E."/>
            <person name="Nozaki H."/>
            <person name="Olson B.J."/>
        </authorList>
    </citation>
    <scope>NUCLEOTIDE SEQUENCE [LARGE SCALE GENOMIC DNA]</scope>
    <source>
        <strain evidence="2">NIES-2863</strain>
    </source>
</reference>
<protein>
    <submittedName>
        <fullName evidence="1">Uncharacterized protein</fullName>
    </submittedName>
</protein>
<keyword evidence="2" id="KW-1185">Reference proteome</keyword>
<dbReference type="AlphaFoldDB" id="A0A150GUN2"/>
<name>A0A150GUN2_GONPE</name>
<proteinExistence type="predicted"/>
<organism evidence="1 2">
    <name type="scientific">Gonium pectorale</name>
    <name type="common">Green alga</name>
    <dbReference type="NCBI Taxonomy" id="33097"/>
    <lineage>
        <taxon>Eukaryota</taxon>
        <taxon>Viridiplantae</taxon>
        <taxon>Chlorophyta</taxon>
        <taxon>core chlorophytes</taxon>
        <taxon>Chlorophyceae</taxon>
        <taxon>CS clade</taxon>
        <taxon>Chlamydomonadales</taxon>
        <taxon>Volvocaceae</taxon>
        <taxon>Gonium</taxon>
    </lineage>
</organism>
<comment type="caution">
    <text evidence="1">The sequence shown here is derived from an EMBL/GenBank/DDBJ whole genome shotgun (WGS) entry which is preliminary data.</text>
</comment>
<evidence type="ECO:0000313" key="1">
    <source>
        <dbReference type="EMBL" id="KXZ53541.1"/>
    </source>
</evidence>
<accession>A0A150GUN2</accession>
<dbReference type="Proteomes" id="UP000075714">
    <property type="component" value="Unassembled WGS sequence"/>
</dbReference>